<dbReference type="HOGENOM" id="CLU_154561_0_0_9"/>
<gene>
    <name evidence="2" type="ORF">PSTEL_13035</name>
</gene>
<evidence type="ECO:0000313" key="3">
    <source>
        <dbReference type="Proteomes" id="UP000029507"/>
    </source>
</evidence>
<protein>
    <recommendedName>
        <fullName evidence="1">HTH LytTR-type domain-containing protein</fullName>
    </recommendedName>
</protein>
<organism evidence="2 3">
    <name type="scientific">Paenibacillus stellifer</name>
    <dbReference type="NCBI Taxonomy" id="169760"/>
    <lineage>
        <taxon>Bacteria</taxon>
        <taxon>Bacillati</taxon>
        <taxon>Bacillota</taxon>
        <taxon>Bacilli</taxon>
        <taxon>Bacillales</taxon>
        <taxon>Paenibacillaceae</taxon>
        <taxon>Paenibacillus</taxon>
    </lineage>
</organism>
<dbReference type="GO" id="GO:0003677">
    <property type="term" value="F:DNA binding"/>
    <property type="evidence" value="ECO:0007669"/>
    <property type="project" value="InterPro"/>
</dbReference>
<dbReference type="RefSeq" id="WP_038695725.1">
    <property type="nucleotide sequence ID" value="NZ_CP009286.1"/>
</dbReference>
<sequence>MDVITVTRDEEGSTGLLPLPLQDITYMEYQKSINRIIIHTLDGIYYTVGTLKYWACTIASTGYDFVLADRNTVINISKIKYIDSAFKTAYFEERDLKNAEKCYLSVKGYEKIVTLIRSSVSRVILN</sequence>
<dbReference type="InterPro" id="IPR007492">
    <property type="entry name" value="LytTR_DNA-bd_dom"/>
</dbReference>
<feature type="domain" description="HTH LytTR-type" evidence="1">
    <location>
        <begin position="14"/>
        <end position="117"/>
    </location>
</feature>
<dbReference type="KEGG" id="pste:PSTEL_13035"/>
<dbReference type="EMBL" id="CP009286">
    <property type="protein sequence ID" value="AIQ63872.1"/>
    <property type="molecule type" value="Genomic_DNA"/>
</dbReference>
<evidence type="ECO:0000259" key="1">
    <source>
        <dbReference type="SMART" id="SM00850"/>
    </source>
</evidence>
<accession>A0A089LSL0</accession>
<dbReference type="Gene3D" id="2.40.50.1020">
    <property type="entry name" value="LytTr DNA-binding domain"/>
    <property type="match status" value="1"/>
</dbReference>
<reference evidence="2 3" key="1">
    <citation type="submission" date="2014-08" db="EMBL/GenBank/DDBJ databases">
        <title>Comparative genomics of the Paenibacillus odorifer group.</title>
        <authorList>
            <person name="den Bakker H.C."/>
            <person name="Tsai Y.-C."/>
            <person name="Martin N."/>
            <person name="Korlach J."/>
            <person name="Wiedmann M."/>
        </authorList>
    </citation>
    <scope>NUCLEOTIDE SEQUENCE [LARGE SCALE GENOMIC DNA]</scope>
    <source>
        <strain evidence="2 3">DSM 14472</strain>
    </source>
</reference>
<dbReference type="STRING" id="169760.PSTEL_13035"/>
<evidence type="ECO:0000313" key="2">
    <source>
        <dbReference type="EMBL" id="AIQ63872.1"/>
    </source>
</evidence>
<dbReference type="Proteomes" id="UP000029507">
    <property type="component" value="Chromosome"/>
</dbReference>
<proteinExistence type="predicted"/>
<name>A0A089LSL0_9BACL</name>
<dbReference type="Pfam" id="PF04397">
    <property type="entry name" value="LytTR"/>
    <property type="match status" value="1"/>
</dbReference>
<dbReference type="AlphaFoldDB" id="A0A089LSL0"/>
<keyword evidence="3" id="KW-1185">Reference proteome</keyword>
<dbReference type="SMART" id="SM00850">
    <property type="entry name" value="LytTR"/>
    <property type="match status" value="1"/>
</dbReference>